<dbReference type="HAMAP" id="MF_00022">
    <property type="entry name" value="Glu_tRNA_synth_type1"/>
    <property type="match status" value="1"/>
</dbReference>
<dbReference type="SUPFAM" id="SSF52374">
    <property type="entry name" value="Nucleotidylyl transferase"/>
    <property type="match status" value="1"/>
</dbReference>
<evidence type="ECO:0000256" key="2">
    <source>
        <dbReference type="ARBA" id="ARBA00022598"/>
    </source>
</evidence>
<dbReference type="InterPro" id="IPR004527">
    <property type="entry name" value="Glu-tRNA-ligase_bac/mito"/>
</dbReference>
<dbReference type="Pfam" id="PF19269">
    <property type="entry name" value="Anticodon_2"/>
    <property type="match status" value="1"/>
</dbReference>
<comment type="function">
    <text evidence="7">Catalyzes the attachment of glutamate to tRNA(Glu) in a two-step reaction: glutamate is first activated by ATP to form Glu-AMP and then transferred to the acceptor end of tRNA(Glu).</text>
</comment>
<dbReference type="GO" id="GO:0005524">
    <property type="term" value="F:ATP binding"/>
    <property type="evidence" value="ECO:0007669"/>
    <property type="project" value="UniProtKB-UniRule"/>
</dbReference>
<comment type="catalytic activity">
    <reaction evidence="7">
        <text>tRNA(Glu) + L-glutamate + ATP = L-glutamyl-tRNA(Glu) + AMP + diphosphate</text>
        <dbReference type="Rhea" id="RHEA:23540"/>
        <dbReference type="Rhea" id="RHEA-COMP:9663"/>
        <dbReference type="Rhea" id="RHEA-COMP:9680"/>
        <dbReference type="ChEBI" id="CHEBI:29985"/>
        <dbReference type="ChEBI" id="CHEBI:30616"/>
        <dbReference type="ChEBI" id="CHEBI:33019"/>
        <dbReference type="ChEBI" id="CHEBI:78442"/>
        <dbReference type="ChEBI" id="CHEBI:78520"/>
        <dbReference type="ChEBI" id="CHEBI:456215"/>
        <dbReference type="EC" id="6.1.1.17"/>
    </reaction>
</comment>
<dbReference type="PRINTS" id="PR00987">
    <property type="entry name" value="TRNASYNTHGLU"/>
</dbReference>
<dbReference type="EC" id="6.1.1.17" evidence="7"/>
<evidence type="ECO:0000256" key="5">
    <source>
        <dbReference type="ARBA" id="ARBA00022917"/>
    </source>
</evidence>
<dbReference type="Proteomes" id="UP000176282">
    <property type="component" value="Unassembled WGS sequence"/>
</dbReference>
<feature type="domain" description="Glutamyl/glutaminyl-tRNA synthetase class Ib catalytic" evidence="8">
    <location>
        <begin position="3"/>
        <end position="327"/>
    </location>
</feature>
<dbReference type="PROSITE" id="PS00178">
    <property type="entry name" value="AA_TRNA_LIGASE_I"/>
    <property type="match status" value="1"/>
</dbReference>
<dbReference type="GO" id="GO:0005737">
    <property type="term" value="C:cytoplasm"/>
    <property type="evidence" value="ECO:0007669"/>
    <property type="project" value="UniProtKB-SubCell"/>
</dbReference>
<feature type="short sequence motif" description="'HIGH' region" evidence="7">
    <location>
        <begin position="10"/>
        <end position="20"/>
    </location>
</feature>
<dbReference type="NCBIfam" id="TIGR00464">
    <property type="entry name" value="gltX_bact"/>
    <property type="match status" value="1"/>
</dbReference>
<keyword evidence="3 7" id="KW-0547">Nucleotide-binding</keyword>
<dbReference type="GO" id="GO:0008270">
    <property type="term" value="F:zinc ion binding"/>
    <property type="evidence" value="ECO:0007669"/>
    <property type="project" value="InterPro"/>
</dbReference>
<protein>
    <recommendedName>
        <fullName evidence="7">Glutamate--tRNA ligase</fullName>
        <ecNumber evidence="7">6.1.1.17</ecNumber>
    </recommendedName>
    <alternativeName>
        <fullName evidence="7">Glutamyl-tRNA synthetase</fullName>
        <shortName evidence="7">GluRS</shortName>
    </alternativeName>
</protein>
<dbReference type="FunFam" id="3.40.50.620:FF:000045">
    <property type="entry name" value="Glutamate--tRNA ligase, mitochondrial"/>
    <property type="match status" value="1"/>
</dbReference>
<comment type="caution">
    <text evidence="7">Lacks conserved residue(s) required for the propagation of feature annotation.</text>
</comment>
<evidence type="ECO:0000259" key="8">
    <source>
        <dbReference type="Pfam" id="PF00749"/>
    </source>
</evidence>
<evidence type="ECO:0000256" key="7">
    <source>
        <dbReference type="HAMAP-Rule" id="MF_00022"/>
    </source>
</evidence>
<evidence type="ECO:0000256" key="3">
    <source>
        <dbReference type="ARBA" id="ARBA00022741"/>
    </source>
</evidence>
<evidence type="ECO:0000256" key="4">
    <source>
        <dbReference type="ARBA" id="ARBA00022840"/>
    </source>
</evidence>
<feature type="domain" description="Aminoacyl-tRNA synthetase class I anticodon-binding" evidence="9">
    <location>
        <begin position="340"/>
        <end position="489"/>
    </location>
</feature>
<evidence type="ECO:0000256" key="1">
    <source>
        <dbReference type="ARBA" id="ARBA00007894"/>
    </source>
</evidence>
<gene>
    <name evidence="7" type="primary">gltX</name>
    <name evidence="10" type="ORF">A3J66_01470</name>
</gene>
<dbReference type="InterPro" id="IPR001412">
    <property type="entry name" value="aa-tRNA-synth_I_CS"/>
</dbReference>
<dbReference type="InterPro" id="IPR049940">
    <property type="entry name" value="GluQ/Sye"/>
</dbReference>
<reference evidence="10 11" key="1">
    <citation type="journal article" date="2016" name="Nat. Commun.">
        <title>Thousands of microbial genomes shed light on interconnected biogeochemical processes in an aquifer system.</title>
        <authorList>
            <person name="Anantharaman K."/>
            <person name="Brown C.T."/>
            <person name="Hug L.A."/>
            <person name="Sharon I."/>
            <person name="Castelle C.J."/>
            <person name="Probst A.J."/>
            <person name="Thomas B.C."/>
            <person name="Singh A."/>
            <person name="Wilkins M.J."/>
            <person name="Karaoz U."/>
            <person name="Brodie E.L."/>
            <person name="Williams K.H."/>
            <person name="Hubbard S.S."/>
            <person name="Banfield J.F."/>
        </authorList>
    </citation>
    <scope>NUCLEOTIDE SEQUENCE [LARGE SCALE GENOMIC DNA]</scope>
</reference>
<dbReference type="InterPro" id="IPR020058">
    <property type="entry name" value="Glu/Gln-tRNA-synth_Ib_cat-dom"/>
</dbReference>
<comment type="caution">
    <text evidence="10">The sequence shown here is derived from an EMBL/GenBank/DDBJ whole genome shotgun (WGS) entry which is preliminary data.</text>
</comment>
<feature type="binding site" evidence="7">
    <location>
        <position position="261"/>
    </location>
    <ligand>
        <name>ATP</name>
        <dbReference type="ChEBI" id="CHEBI:30616"/>
    </ligand>
</feature>
<comment type="similarity">
    <text evidence="1 7">Belongs to the class-I aminoacyl-tRNA synthetase family. Glutamate--tRNA ligase type 1 subfamily.</text>
</comment>
<evidence type="ECO:0000259" key="9">
    <source>
        <dbReference type="Pfam" id="PF19269"/>
    </source>
</evidence>
<keyword evidence="4 7" id="KW-0067">ATP-binding</keyword>
<dbReference type="AlphaFoldDB" id="A0A1F6MBB0"/>
<keyword evidence="7" id="KW-0963">Cytoplasm</keyword>
<dbReference type="PANTHER" id="PTHR43311">
    <property type="entry name" value="GLUTAMATE--TRNA LIGASE"/>
    <property type="match status" value="1"/>
</dbReference>
<dbReference type="GO" id="GO:0000049">
    <property type="term" value="F:tRNA binding"/>
    <property type="evidence" value="ECO:0007669"/>
    <property type="project" value="InterPro"/>
</dbReference>
<keyword evidence="6 7" id="KW-0030">Aminoacyl-tRNA synthetase</keyword>
<dbReference type="PANTHER" id="PTHR43311:SF2">
    <property type="entry name" value="GLUTAMATE--TRNA LIGASE, MITOCHONDRIAL-RELATED"/>
    <property type="match status" value="1"/>
</dbReference>
<dbReference type="EMBL" id="MFQB01000003">
    <property type="protein sequence ID" value="OGH68895.1"/>
    <property type="molecule type" value="Genomic_DNA"/>
</dbReference>
<dbReference type="GO" id="GO:0004818">
    <property type="term" value="F:glutamate-tRNA ligase activity"/>
    <property type="evidence" value="ECO:0007669"/>
    <property type="project" value="UniProtKB-UniRule"/>
</dbReference>
<dbReference type="InterPro" id="IPR000924">
    <property type="entry name" value="Glu/Gln-tRNA-synth"/>
</dbReference>
<dbReference type="InterPro" id="IPR033910">
    <property type="entry name" value="GluRS_core"/>
</dbReference>
<comment type="subunit">
    <text evidence="7">Monomer.</text>
</comment>
<dbReference type="Pfam" id="PF00749">
    <property type="entry name" value="tRNA-synt_1c"/>
    <property type="match status" value="1"/>
</dbReference>
<proteinExistence type="inferred from homology"/>
<dbReference type="CDD" id="cd00808">
    <property type="entry name" value="GluRS_core"/>
    <property type="match status" value="1"/>
</dbReference>
<dbReference type="STRING" id="1798680.A3J66_01470"/>
<evidence type="ECO:0000313" key="10">
    <source>
        <dbReference type="EMBL" id="OGH68895.1"/>
    </source>
</evidence>
<dbReference type="SUPFAM" id="SSF48163">
    <property type="entry name" value="An anticodon-binding domain of class I aminoacyl-tRNA synthetases"/>
    <property type="match status" value="1"/>
</dbReference>
<keyword evidence="5 7" id="KW-0648">Protein biosynthesis</keyword>
<dbReference type="InterPro" id="IPR014729">
    <property type="entry name" value="Rossmann-like_a/b/a_fold"/>
</dbReference>
<sequence length="494" mass="56299">MMQVRTRFAPSPTGFLHVGGLRTALFSYLFARKHGGKFLVRIEDTDRERFVEGGIENMIRSLQWAGVTVDEGVTMSDAQVLQIGDKGPYIQSERLEIYHKYIVELLGKGAAYYCFCTKERLDELRKVQELKKQATGYDGHCRTLSEKEVADQLAQNVSHVIRLKMPREGETVFEDMIRDTVKFENKLVDDQVLIKSDGFPTYHFAVVVDDHLMEITHVIRGEEWISSTPKHIMLYQHFGWEAPQFAHLPLLVNEQKQKLSKRHGDVSVEDFKEKGYIPEALVNFVAFLGWNPGGDREIFSLAELEQAFDIAKVSKSPAVFNREKLDWYNKQYMAKMADVELTARALPFFVNEGLVPHDQTADSNLQKIVLLEKERAATLKELANALGFIFADTLEYELELLVWKKSTREDAAKKLDLVATFLKTIPEEQWTAETLEQETMRWVHQREFGVGDVLWPMRVALSGQKNSPGPFEIAAALGKEKTLSRLQAAVGVLA</sequence>
<dbReference type="Gene3D" id="3.40.50.620">
    <property type="entry name" value="HUPs"/>
    <property type="match status" value="1"/>
</dbReference>
<name>A0A1F6MBB0_9BACT</name>
<organism evidence="10 11">
    <name type="scientific">Candidatus Magasanikbacteria bacterium RIFCSPHIGHO2_02_FULL_47_14</name>
    <dbReference type="NCBI Taxonomy" id="1798680"/>
    <lineage>
        <taxon>Bacteria</taxon>
        <taxon>Candidatus Magasanikiibacteriota</taxon>
    </lineage>
</organism>
<feature type="short sequence motif" description="'KMSKS' region" evidence="7">
    <location>
        <begin position="258"/>
        <end position="262"/>
    </location>
</feature>
<dbReference type="InterPro" id="IPR045462">
    <property type="entry name" value="aa-tRNA-synth_I_cd-bd"/>
</dbReference>
<dbReference type="GO" id="GO:0006424">
    <property type="term" value="P:glutamyl-tRNA aminoacylation"/>
    <property type="evidence" value="ECO:0007669"/>
    <property type="project" value="UniProtKB-UniRule"/>
</dbReference>
<comment type="subcellular location">
    <subcellularLocation>
        <location evidence="7">Cytoplasm</location>
    </subcellularLocation>
</comment>
<dbReference type="InterPro" id="IPR008925">
    <property type="entry name" value="aa_tRNA-synth_I_cd-bd_sf"/>
</dbReference>
<keyword evidence="2 7" id="KW-0436">Ligase</keyword>
<evidence type="ECO:0000256" key="6">
    <source>
        <dbReference type="ARBA" id="ARBA00023146"/>
    </source>
</evidence>
<dbReference type="InterPro" id="IPR020751">
    <property type="entry name" value="aa-tRNA-synth_I_codon-bd_sub2"/>
</dbReference>
<dbReference type="Gene3D" id="1.10.10.350">
    <property type="match status" value="1"/>
</dbReference>
<accession>A0A1F6MBB0</accession>
<evidence type="ECO:0000313" key="11">
    <source>
        <dbReference type="Proteomes" id="UP000176282"/>
    </source>
</evidence>